<dbReference type="AlphaFoldDB" id="A0A4C1YCI8"/>
<protein>
    <submittedName>
        <fullName evidence="2">Uncharacterized protein</fullName>
    </submittedName>
</protein>
<dbReference type="PANTHER" id="PTHR22954:SF3">
    <property type="entry name" value="PROTEIN CBG08539"/>
    <property type="match status" value="1"/>
</dbReference>
<comment type="caution">
    <text evidence="2">The sequence shown here is derived from an EMBL/GenBank/DDBJ whole genome shotgun (WGS) entry which is preliminary data.</text>
</comment>
<gene>
    <name evidence="2" type="ORF">EVAR_48559_1</name>
</gene>
<evidence type="ECO:0000313" key="2">
    <source>
        <dbReference type="EMBL" id="GBP72065.1"/>
    </source>
</evidence>
<proteinExistence type="predicted"/>
<organism evidence="2 3">
    <name type="scientific">Eumeta variegata</name>
    <name type="common">Bagworm moth</name>
    <name type="synonym">Eumeta japonica</name>
    <dbReference type="NCBI Taxonomy" id="151549"/>
    <lineage>
        <taxon>Eukaryota</taxon>
        <taxon>Metazoa</taxon>
        <taxon>Ecdysozoa</taxon>
        <taxon>Arthropoda</taxon>
        <taxon>Hexapoda</taxon>
        <taxon>Insecta</taxon>
        <taxon>Pterygota</taxon>
        <taxon>Neoptera</taxon>
        <taxon>Endopterygota</taxon>
        <taxon>Lepidoptera</taxon>
        <taxon>Glossata</taxon>
        <taxon>Ditrysia</taxon>
        <taxon>Tineoidea</taxon>
        <taxon>Psychidae</taxon>
        <taxon>Oiketicinae</taxon>
        <taxon>Eumeta</taxon>
    </lineage>
</organism>
<dbReference type="EMBL" id="BGZK01001131">
    <property type="protein sequence ID" value="GBP72065.1"/>
    <property type="molecule type" value="Genomic_DNA"/>
</dbReference>
<accession>A0A4C1YCI8</accession>
<evidence type="ECO:0000313" key="3">
    <source>
        <dbReference type="Proteomes" id="UP000299102"/>
    </source>
</evidence>
<evidence type="ECO:0000256" key="1">
    <source>
        <dbReference type="SAM" id="MobiDB-lite"/>
    </source>
</evidence>
<feature type="region of interest" description="Disordered" evidence="1">
    <location>
        <begin position="517"/>
        <end position="547"/>
    </location>
</feature>
<dbReference type="InterPro" id="IPR005312">
    <property type="entry name" value="DUF1759"/>
</dbReference>
<dbReference type="Pfam" id="PF03564">
    <property type="entry name" value="DUF1759"/>
    <property type="match status" value="1"/>
</dbReference>
<dbReference type="OrthoDB" id="8033604at2759"/>
<dbReference type="PANTHER" id="PTHR22954">
    <property type="entry name" value="RETROVIRAL PROTEASE-RELATED"/>
    <property type="match status" value="1"/>
</dbReference>
<name>A0A4C1YCI8_EUMVA</name>
<reference evidence="2 3" key="1">
    <citation type="journal article" date="2019" name="Commun. Biol.">
        <title>The bagworm genome reveals a unique fibroin gene that provides high tensile strength.</title>
        <authorList>
            <person name="Kono N."/>
            <person name="Nakamura H."/>
            <person name="Ohtoshi R."/>
            <person name="Tomita M."/>
            <person name="Numata K."/>
            <person name="Arakawa K."/>
        </authorList>
    </citation>
    <scope>NUCLEOTIDE SEQUENCE [LARGE SCALE GENOMIC DNA]</scope>
</reference>
<sequence>MDKKKLIALRGQCKATFTKLEKYFQEPKESLQLEEIIVRQRTLNDSFEKYKDIQAQLMILDGDVADDEDDIEERYIQLCVGMEKLRSKSQREQFVPERSSNSAKLPPLDIPVFDGRNIGDFKPFMDMFVAVIHNDLKLSSVQKLFYLKRYIKAEPLQLIDNLPLINESYSAALDLLKKRYDNPSLLINNHISILLDMPMIHRGTAQQLRDLVAQLRQQMTALKNLNQPVEYWDSILVCIIKRKLDPFTTRLYHSDRDLTVLPSVEELLKFLEKRAISLEAREVSLLLAADVFFRILKDGKIEGGPANPILLNTRFGYIISVCYRHKSEATRQLMGSLPKDRVVPARAFEKTPRSAGSSPGAVPSAHGIIFQVIELRRSTRNVVLNETRFVPLISASSRLRKRCGVPPPAAYFRHARFALSSTEAKEKIHLQTFRLLWKRNGNLSFSLTSPAGLVAARPKSTQTQQPRNVCLPPDGGDKAGREQPTVDCVTVNVKSVQFAFISRRPLTRRVPSAGVRRASALVKRAPPPRRDTLSHTPEQAAASGRRSHHARAPYVLYTLRPRPERHNRCHAQRFPTRRFLREGALCVSVLLAAYPYRKPKAGAVYMVRLRIGVPSACGATPNYYFYNNWSDLIVEILPRKPDNSIAFDNREKAEYLADSIEQQCSDNPPYNFKHVYRVEEKVRHRVSLPSKDDLDPITQDEIKRFFNLASSHPNPLIVSTVSYEPPRPHHFCRRSWNFLSDPPDDLTGEVEKLIEANKMAID</sequence>
<keyword evidence="3" id="KW-1185">Reference proteome</keyword>
<dbReference type="Proteomes" id="UP000299102">
    <property type="component" value="Unassembled WGS sequence"/>
</dbReference>